<evidence type="ECO:0000313" key="3">
    <source>
        <dbReference type="EMBL" id="KYC38482.1"/>
    </source>
</evidence>
<feature type="domain" description="Peptidase C-terminal archaeal/bacterial" evidence="2">
    <location>
        <begin position="154"/>
        <end position="216"/>
    </location>
</feature>
<dbReference type="SUPFAM" id="SSF89260">
    <property type="entry name" value="Collagen-binding domain"/>
    <property type="match status" value="3"/>
</dbReference>
<name>A0A139X1H3_9CYAN</name>
<evidence type="ECO:0000313" key="4">
    <source>
        <dbReference type="Proteomes" id="UP000076925"/>
    </source>
</evidence>
<dbReference type="RefSeq" id="WP_017745921.1">
    <property type="nucleotide sequence ID" value="NZ_KQ976354.1"/>
</dbReference>
<evidence type="ECO:0000259" key="2">
    <source>
        <dbReference type="Pfam" id="PF04151"/>
    </source>
</evidence>
<gene>
    <name evidence="3" type="ORF">WA1_35400</name>
</gene>
<reference evidence="3 4" key="1">
    <citation type="journal article" date="2013" name="Genome Biol. Evol.">
        <title>Genomes of Stigonematalean cyanobacteria (subsection V) and the evolution of oxygenic photosynthesis from prokaryotes to plastids.</title>
        <authorList>
            <person name="Dagan T."/>
            <person name="Roettger M."/>
            <person name="Stucken K."/>
            <person name="Landan G."/>
            <person name="Koch R."/>
            <person name="Major P."/>
            <person name="Gould S.B."/>
            <person name="Goremykin V.V."/>
            <person name="Rippka R."/>
            <person name="Tandeau de Marsac N."/>
            <person name="Gugger M."/>
            <person name="Lockhart P.J."/>
            <person name="Allen J.F."/>
            <person name="Brune I."/>
            <person name="Maus I."/>
            <person name="Puhler A."/>
            <person name="Martin W.F."/>
        </authorList>
    </citation>
    <scope>NUCLEOTIDE SEQUENCE [LARGE SCALE GENOMIC DNA]</scope>
    <source>
        <strain evidence="3 4">PCC 7110</strain>
    </source>
</reference>
<dbReference type="Gene3D" id="2.60.120.380">
    <property type="match status" value="3"/>
</dbReference>
<dbReference type="Pfam" id="PF04151">
    <property type="entry name" value="PPC"/>
    <property type="match status" value="3"/>
</dbReference>
<comment type="caution">
    <text evidence="3">The sequence shown here is derived from an EMBL/GenBank/DDBJ whole genome shotgun (WGS) entry which is preliminary data.</text>
</comment>
<evidence type="ECO:0000256" key="1">
    <source>
        <dbReference type="SAM" id="MobiDB-lite"/>
    </source>
</evidence>
<feature type="region of interest" description="Disordered" evidence="1">
    <location>
        <begin position="307"/>
        <end position="345"/>
    </location>
</feature>
<keyword evidence="4" id="KW-1185">Reference proteome</keyword>
<dbReference type="AlphaFoldDB" id="A0A139X1H3"/>
<organism evidence="3 4">
    <name type="scientific">Scytonema hofmannii PCC 7110</name>
    <dbReference type="NCBI Taxonomy" id="128403"/>
    <lineage>
        <taxon>Bacteria</taxon>
        <taxon>Bacillati</taxon>
        <taxon>Cyanobacteriota</taxon>
        <taxon>Cyanophyceae</taxon>
        <taxon>Nostocales</taxon>
        <taxon>Scytonemataceae</taxon>
        <taxon>Scytonema</taxon>
    </lineage>
</organism>
<feature type="domain" description="Peptidase C-terminal archaeal/bacterial" evidence="2">
    <location>
        <begin position="266"/>
        <end position="320"/>
    </location>
</feature>
<proteinExistence type="predicted"/>
<dbReference type="Proteomes" id="UP000076925">
    <property type="component" value="Unassembled WGS sequence"/>
</dbReference>
<feature type="compositionally biased region" description="Polar residues" evidence="1">
    <location>
        <begin position="317"/>
        <end position="328"/>
    </location>
</feature>
<dbReference type="EMBL" id="ANNX02000040">
    <property type="protein sequence ID" value="KYC38482.1"/>
    <property type="molecule type" value="Genomic_DNA"/>
</dbReference>
<dbReference type="STRING" id="128403.WA1_35400"/>
<feature type="domain" description="Peptidase C-terminal archaeal/bacterial" evidence="2">
    <location>
        <begin position="40"/>
        <end position="103"/>
    </location>
</feature>
<protein>
    <recommendedName>
        <fullName evidence="2">Peptidase C-terminal archaeal/bacterial domain-containing protein</fullName>
    </recommendedName>
</protein>
<dbReference type="OrthoDB" id="464425at2"/>
<accession>A0A139X1H3</accession>
<sequence length="372" mass="39314">MSASATINDFAGNTLNNARQITLNSTASTYSDWVGSADTNDYYRFNLSQTSNFNLALNGLVTDADVQLLDSSGNALASSTNGSTTAESISRTLDAGTYYIQVYPYGGANTNYNLSVSATINDYAGNTLNNARQITLNSTASSYSDWVGSSDTDDFYRFNLSSNSSVNLTLNGLIENVDVQLLNNSGNVLASSTQSGVVTEFINRSLDAGTYHIRVYPYNGANTNYNLSVSATINDFAGNNLNSARQITLNSTSSTYTDWVGSADTNDYYRFSLDTTRSLNLAMNGLSGNADVQLLDSSGNAIASSSYGSSGGGGCAQTLSARTASQRPSIPDSDKTSQKSKSTPESASALGLLALATWGVAKALKIRKDKQS</sequence>
<dbReference type="InterPro" id="IPR007280">
    <property type="entry name" value="Peptidase_C_arc/bac"/>
</dbReference>